<dbReference type="InterPro" id="IPR011324">
    <property type="entry name" value="Cytotoxic_necrot_fac-like_cat"/>
</dbReference>
<keyword evidence="4" id="KW-0675">Receptor</keyword>
<reference evidence="4 5" key="1">
    <citation type="submission" date="2012-11" db="EMBL/GenBank/DDBJ databases">
        <title>Whole genome sequence of Acetobacter orientalis 21F-2.</title>
        <authorList>
            <person name="Azuma Y."/>
            <person name="Higashiura N."/>
            <person name="Hirakawa H."/>
            <person name="Matsushita K."/>
        </authorList>
    </citation>
    <scope>NUCLEOTIDE SEQUENCE [LARGE SCALE GENOMIC DNA]</scope>
    <source>
        <strain evidence="4 5">21F-2</strain>
    </source>
</reference>
<dbReference type="PANTHER" id="PTHR35147:SF2">
    <property type="entry name" value="CHEMORECEPTOR GLUTAMINE DEAMIDASE CHED-RELATED"/>
    <property type="match status" value="1"/>
</dbReference>
<dbReference type="EC" id="3.5.1.44" evidence="3"/>
<keyword evidence="5" id="KW-1185">Reference proteome</keyword>
<dbReference type="CDD" id="cd16352">
    <property type="entry name" value="CheD"/>
    <property type="match status" value="1"/>
</dbReference>
<dbReference type="Gene3D" id="3.30.1330.200">
    <property type="match status" value="1"/>
</dbReference>
<accession>A0A6N3SZZ4</accession>
<dbReference type="Pfam" id="PF03975">
    <property type="entry name" value="CheD"/>
    <property type="match status" value="1"/>
</dbReference>
<gene>
    <name evidence="3" type="primary">cheD</name>
    <name evidence="4" type="ORF">Abor_017_077</name>
</gene>
<evidence type="ECO:0000256" key="1">
    <source>
        <dbReference type="ARBA" id="ARBA00022500"/>
    </source>
</evidence>
<dbReference type="GO" id="GO:0006935">
    <property type="term" value="P:chemotaxis"/>
    <property type="evidence" value="ECO:0007669"/>
    <property type="project" value="UniProtKB-UniRule"/>
</dbReference>
<dbReference type="InterPro" id="IPR005659">
    <property type="entry name" value="Chemorcpt_Glu_NH3ase_CheD"/>
</dbReference>
<evidence type="ECO:0000313" key="4">
    <source>
        <dbReference type="EMBL" id="GAN66221.1"/>
    </source>
</evidence>
<dbReference type="STRING" id="1231341.Abor_017_077"/>
<dbReference type="HAMAP" id="MF_01440">
    <property type="entry name" value="CheD"/>
    <property type="match status" value="1"/>
</dbReference>
<evidence type="ECO:0000256" key="3">
    <source>
        <dbReference type="HAMAP-Rule" id="MF_01440"/>
    </source>
</evidence>
<dbReference type="PANTHER" id="PTHR35147">
    <property type="entry name" value="CHEMORECEPTOR GLUTAMINE DEAMIDASE CHED-RELATED"/>
    <property type="match status" value="1"/>
</dbReference>
<dbReference type="GeneID" id="76204367"/>
<comment type="caution">
    <text evidence="4">The sequence shown here is derived from an EMBL/GenBank/DDBJ whole genome shotgun (WGS) entry which is preliminary data.</text>
</comment>
<evidence type="ECO:0000256" key="2">
    <source>
        <dbReference type="ARBA" id="ARBA00022801"/>
    </source>
</evidence>
<protein>
    <recommendedName>
        <fullName evidence="3">Probable chemoreceptor glutamine deamidase CheD</fullName>
        <ecNumber evidence="3">3.5.1.44</ecNumber>
    </recommendedName>
</protein>
<comment type="similarity">
    <text evidence="3">Belongs to the CheD family.</text>
</comment>
<dbReference type="EMBL" id="BAMX01000017">
    <property type="protein sequence ID" value="GAN66221.1"/>
    <property type="molecule type" value="Genomic_DNA"/>
</dbReference>
<organism evidence="4 5">
    <name type="scientific">Acetobacter orientalis</name>
    <dbReference type="NCBI Taxonomy" id="146474"/>
    <lineage>
        <taxon>Bacteria</taxon>
        <taxon>Pseudomonadati</taxon>
        <taxon>Pseudomonadota</taxon>
        <taxon>Alphaproteobacteria</taxon>
        <taxon>Acetobacterales</taxon>
        <taxon>Acetobacteraceae</taxon>
        <taxon>Acetobacter</taxon>
    </lineage>
</organism>
<dbReference type="GO" id="GO:0050568">
    <property type="term" value="F:protein-glutamine glutaminase activity"/>
    <property type="evidence" value="ECO:0007669"/>
    <property type="project" value="UniProtKB-UniRule"/>
</dbReference>
<keyword evidence="1 3" id="KW-0145">Chemotaxis</keyword>
<evidence type="ECO:0000313" key="5">
    <source>
        <dbReference type="Proteomes" id="UP000032670"/>
    </source>
</evidence>
<sequence>MIEPSDIRPVLLSEVVVTAAPQTVLVTGLGSCVAACLYDPIARVGGMNHFLLPSGTAKKGAGLQFGEQAMPALVKAVLQAGGQQRNLVCKVFGGGAVVPLLDQIGEANSRYVMQYLADAGIACVAKSLGGQSARRIRFWPATGRVQHSFITDHVEMKDILETEKSISAVSGAVKF</sequence>
<comment type="function">
    <text evidence="3">Probably deamidates glutamine residues to glutamate on methyl-accepting chemotaxis receptors (MCPs), playing an important role in chemotaxis.</text>
</comment>
<name>A0A0D6NLF9_9PROT</name>
<accession>A0A0D6NLF9</accession>
<dbReference type="Proteomes" id="UP000032670">
    <property type="component" value="Unassembled WGS sequence"/>
</dbReference>
<dbReference type="SUPFAM" id="SSF64438">
    <property type="entry name" value="CNF1/YfiH-like putative cysteine hydrolases"/>
    <property type="match status" value="1"/>
</dbReference>
<dbReference type="RefSeq" id="WP_084594428.1">
    <property type="nucleotide sequence ID" value="NZ_BAMX01000017.1"/>
</dbReference>
<comment type="catalytic activity">
    <reaction evidence="3">
        <text>L-glutaminyl-[protein] + H2O = L-glutamyl-[protein] + NH4(+)</text>
        <dbReference type="Rhea" id="RHEA:16441"/>
        <dbReference type="Rhea" id="RHEA-COMP:10207"/>
        <dbReference type="Rhea" id="RHEA-COMP:10208"/>
        <dbReference type="ChEBI" id="CHEBI:15377"/>
        <dbReference type="ChEBI" id="CHEBI:28938"/>
        <dbReference type="ChEBI" id="CHEBI:29973"/>
        <dbReference type="ChEBI" id="CHEBI:30011"/>
        <dbReference type="EC" id="3.5.1.44"/>
    </reaction>
</comment>
<dbReference type="AlphaFoldDB" id="A0A0D6NLF9"/>
<keyword evidence="2 3" id="KW-0378">Hydrolase</keyword>
<proteinExistence type="inferred from homology"/>
<dbReference type="InterPro" id="IPR038592">
    <property type="entry name" value="CheD-like_sf"/>
</dbReference>